<evidence type="ECO:0000313" key="1">
    <source>
        <dbReference type="EMBL" id="KRN94959.1"/>
    </source>
</evidence>
<dbReference type="RefSeq" id="WP_057801442.1">
    <property type="nucleotide sequence ID" value="NZ_JQBX01000002.1"/>
</dbReference>
<dbReference type="Proteomes" id="UP000051859">
    <property type="component" value="Unassembled WGS sequence"/>
</dbReference>
<sequence>MSIETQANNLINKYNRLISVRRTIADGMTTYVALSRMANAGFLEKVGPGIYMRPNELGDGFVIAQLRLSKGIFFKETALYLRDHLFLFVHHDDRIMIDHIHESDIFIKNKKGVRSPLVTGK</sequence>
<keyword evidence="2" id="KW-1185">Reference proteome</keyword>
<evidence type="ECO:0000313" key="2">
    <source>
        <dbReference type="Proteomes" id="UP000051859"/>
    </source>
</evidence>
<comment type="caution">
    <text evidence="1">The sequence shown here is derived from an EMBL/GenBank/DDBJ whole genome shotgun (WGS) entry which is preliminary data.</text>
</comment>
<name>A0A0R2KZJ1_9LACO</name>
<protein>
    <recommendedName>
        <fullName evidence="3">Transcriptional regulator</fullName>
    </recommendedName>
</protein>
<organism evidence="1 2">
    <name type="scientific">Pediococcus stilesii</name>
    <dbReference type="NCBI Taxonomy" id="331679"/>
    <lineage>
        <taxon>Bacteria</taxon>
        <taxon>Bacillati</taxon>
        <taxon>Bacillota</taxon>
        <taxon>Bacilli</taxon>
        <taxon>Lactobacillales</taxon>
        <taxon>Lactobacillaceae</taxon>
        <taxon>Pediococcus</taxon>
    </lineage>
</organism>
<accession>A0A0R2KZJ1</accession>
<dbReference type="STRING" id="331679.IV81_GL000746"/>
<dbReference type="EMBL" id="JQBX01000002">
    <property type="protein sequence ID" value="KRN94959.1"/>
    <property type="molecule type" value="Genomic_DNA"/>
</dbReference>
<dbReference type="AlphaFoldDB" id="A0A0R2KZJ1"/>
<dbReference type="PATRIC" id="fig|331679.3.peg.753"/>
<proteinExistence type="predicted"/>
<evidence type="ECO:0008006" key="3">
    <source>
        <dbReference type="Google" id="ProtNLM"/>
    </source>
</evidence>
<gene>
    <name evidence="1" type="ORF">IV81_GL000746</name>
</gene>
<reference evidence="1 2" key="1">
    <citation type="journal article" date="2015" name="Genome Announc.">
        <title>Expanding the biotechnology potential of lactobacilli through comparative genomics of 213 strains and associated genera.</title>
        <authorList>
            <person name="Sun Z."/>
            <person name="Harris H.M."/>
            <person name="McCann A."/>
            <person name="Guo C."/>
            <person name="Argimon S."/>
            <person name="Zhang W."/>
            <person name="Yang X."/>
            <person name="Jeffery I.B."/>
            <person name="Cooney J.C."/>
            <person name="Kagawa T.F."/>
            <person name="Liu W."/>
            <person name="Song Y."/>
            <person name="Salvetti E."/>
            <person name="Wrobel A."/>
            <person name="Rasinkangas P."/>
            <person name="Parkhill J."/>
            <person name="Rea M.C."/>
            <person name="O'Sullivan O."/>
            <person name="Ritari J."/>
            <person name="Douillard F.P."/>
            <person name="Paul Ross R."/>
            <person name="Yang R."/>
            <person name="Briner A.E."/>
            <person name="Felis G.E."/>
            <person name="de Vos W.M."/>
            <person name="Barrangou R."/>
            <person name="Klaenhammer T.R."/>
            <person name="Caufield P.W."/>
            <person name="Cui Y."/>
            <person name="Zhang H."/>
            <person name="O'Toole P.W."/>
        </authorList>
    </citation>
    <scope>NUCLEOTIDE SEQUENCE [LARGE SCALE GENOMIC DNA]</scope>
    <source>
        <strain evidence="1 2">DSM 18001</strain>
    </source>
</reference>